<dbReference type="Pfam" id="PF08210">
    <property type="entry name" value="APOBEC_N"/>
    <property type="match status" value="1"/>
</dbReference>
<comment type="caution">
    <text evidence="2">The sequence shown here is derived from an EMBL/GenBank/DDBJ whole genome shotgun (WGS) entry which is preliminary data.</text>
</comment>
<name>A0A7Y7XVF1_9PSED</name>
<proteinExistence type="predicted"/>
<sequence length="211" mass="23107">MTLVMSPEFIRHKRSHDAYARQSPGYVYLISRFDDDDSTICTFGSMGYLDAPLKTGVGGVAPVTLATLKLQRRVQPADLVRGPFIQGSHSVPGDQSVIEKSQQGGGHAEELFLRKLPQMFDEYGPASKIDIFVSRIPCASQSSNWILPTPDGEMLLPAGCANKLAAVIRSSSGITWRIWWEQGYTNPVTQTASIGALTQLRGMAIVQQYFG</sequence>
<dbReference type="InterPro" id="IPR013158">
    <property type="entry name" value="AID"/>
</dbReference>
<accession>A0A7Y7XVF1</accession>
<reference evidence="2 3" key="1">
    <citation type="submission" date="2020-04" db="EMBL/GenBank/DDBJ databases">
        <title>Molecular characterization of pseudomonads from Agaricus bisporus reveal novel blotch 2 pathogens in Western Europe.</title>
        <authorList>
            <person name="Taparia T."/>
            <person name="Krijger M."/>
            <person name="Haynes E."/>
            <person name="Elpinstone J.G."/>
            <person name="Noble R."/>
            <person name="Van Der Wolf J."/>
        </authorList>
    </citation>
    <scope>NUCLEOTIDE SEQUENCE [LARGE SCALE GENOMIC DNA]</scope>
    <source>
        <strain evidence="2 3">IPO3738</strain>
    </source>
</reference>
<dbReference type="Gene3D" id="3.40.140.10">
    <property type="entry name" value="Cytidine Deaminase, domain 2"/>
    <property type="match status" value="1"/>
</dbReference>
<evidence type="ECO:0000259" key="1">
    <source>
        <dbReference type="Pfam" id="PF08210"/>
    </source>
</evidence>
<protein>
    <recommendedName>
        <fullName evidence="1">Activation-induced cytidine deaminase AID domain-containing protein</fullName>
    </recommendedName>
</protein>
<dbReference type="Proteomes" id="UP000517547">
    <property type="component" value="Unassembled WGS sequence"/>
</dbReference>
<dbReference type="GO" id="GO:0008270">
    <property type="term" value="F:zinc ion binding"/>
    <property type="evidence" value="ECO:0007669"/>
    <property type="project" value="InterPro"/>
</dbReference>
<dbReference type="RefSeq" id="WP_083875383.1">
    <property type="nucleotide sequence ID" value="NZ_JACAQE010000001.1"/>
</dbReference>
<feature type="domain" description="Activation-induced cytidine deaminase AID" evidence="1">
    <location>
        <begin position="94"/>
        <end position="198"/>
    </location>
</feature>
<organism evidence="2 3">
    <name type="scientific">Pseudomonas gingeri</name>
    <dbReference type="NCBI Taxonomy" id="117681"/>
    <lineage>
        <taxon>Bacteria</taxon>
        <taxon>Pseudomonadati</taxon>
        <taxon>Pseudomonadota</taxon>
        <taxon>Gammaproteobacteria</taxon>
        <taxon>Pseudomonadales</taxon>
        <taxon>Pseudomonadaceae</taxon>
        <taxon>Pseudomonas</taxon>
    </lineage>
</organism>
<dbReference type="AlphaFoldDB" id="A0A7Y7XVF1"/>
<gene>
    <name evidence="2" type="ORF">HX845_05015</name>
</gene>
<dbReference type="EMBL" id="JACAQE010000001">
    <property type="protein sequence ID" value="NWC12999.1"/>
    <property type="molecule type" value="Genomic_DNA"/>
</dbReference>
<evidence type="ECO:0000313" key="2">
    <source>
        <dbReference type="EMBL" id="NWC12999.1"/>
    </source>
</evidence>
<evidence type="ECO:0000313" key="3">
    <source>
        <dbReference type="Proteomes" id="UP000517547"/>
    </source>
</evidence>
<dbReference type="GO" id="GO:0016814">
    <property type="term" value="F:hydrolase activity, acting on carbon-nitrogen (but not peptide) bonds, in cyclic amidines"/>
    <property type="evidence" value="ECO:0007669"/>
    <property type="project" value="InterPro"/>
</dbReference>